<gene>
    <name evidence="2" type="ORF">CVIRNUC_009626</name>
</gene>
<keyword evidence="3" id="KW-1185">Reference proteome</keyword>
<feature type="signal peptide" evidence="1">
    <location>
        <begin position="1"/>
        <end position="22"/>
    </location>
</feature>
<reference evidence="2 3" key="1">
    <citation type="submission" date="2023-10" db="EMBL/GenBank/DDBJ databases">
        <authorList>
            <person name="Maclean D."/>
            <person name="Macfadyen A."/>
        </authorList>
    </citation>
    <scope>NUCLEOTIDE SEQUENCE [LARGE SCALE GENOMIC DNA]</scope>
</reference>
<feature type="chain" id="PRO_5043920265" description="Extracellular protein" evidence="1">
    <location>
        <begin position="23"/>
        <end position="216"/>
    </location>
</feature>
<protein>
    <recommendedName>
        <fullName evidence="4">Extracellular protein</fullName>
    </recommendedName>
</protein>
<accession>A0AAV1IGG8</accession>
<dbReference type="AlphaFoldDB" id="A0AAV1IGG8"/>
<organism evidence="2 3">
    <name type="scientific">Coccomyxa viridis</name>
    <dbReference type="NCBI Taxonomy" id="1274662"/>
    <lineage>
        <taxon>Eukaryota</taxon>
        <taxon>Viridiplantae</taxon>
        <taxon>Chlorophyta</taxon>
        <taxon>core chlorophytes</taxon>
        <taxon>Trebouxiophyceae</taxon>
        <taxon>Trebouxiophyceae incertae sedis</taxon>
        <taxon>Coccomyxaceae</taxon>
        <taxon>Coccomyxa</taxon>
    </lineage>
</organism>
<proteinExistence type="predicted"/>
<keyword evidence="1" id="KW-0732">Signal</keyword>
<dbReference type="Proteomes" id="UP001314263">
    <property type="component" value="Unassembled WGS sequence"/>
</dbReference>
<name>A0AAV1IGG8_9CHLO</name>
<dbReference type="EMBL" id="CAUYUE010000014">
    <property type="protein sequence ID" value="CAK0786413.1"/>
    <property type="molecule type" value="Genomic_DNA"/>
</dbReference>
<comment type="caution">
    <text evidence="2">The sequence shown here is derived from an EMBL/GenBank/DDBJ whole genome shotgun (WGS) entry which is preliminary data.</text>
</comment>
<evidence type="ECO:0000256" key="1">
    <source>
        <dbReference type="SAM" id="SignalP"/>
    </source>
</evidence>
<evidence type="ECO:0008006" key="4">
    <source>
        <dbReference type="Google" id="ProtNLM"/>
    </source>
</evidence>
<sequence>MAVSGRFLAGLTMLTLALSTVAQYQGRPTGILAPDRPGQPTVDMTHNKAVYAKCSNPTTYTGLTSPVFNTYLADLGATLDGATPILLNAECQRDMQNGGVAACGFTFDPSDYNRAAVTNMDGRPKLNFFSCSIQLDGGNVVSSNTCWTDVASTAQPVTLRSGVSETDLGPISFSINLQDNNPATGGTYVGPISAVLKCTYYKQTPFEGSVQVRSQD</sequence>
<evidence type="ECO:0000313" key="2">
    <source>
        <dbReference type="EMBL" id="CAK0786413.1"/>
    </source>
</evidence>
<evidence type="ECO:0000313" key="3">
    <source>
        <dbReference type="Proteomes" id="UP001314263"/>
    </source>
</evidence>